<evidence type="ECO:0000256" key="1">
    <source>
        <dbReference type="SAM" id="MobiDB-lite"/>
    </source>
</evidence>
<evidence type="ECO:0000313" key="2">
    <source>
        <dbReference type="EMBL" id="KAG5607957.1"/>
    </source>
</evidence>
<comment type="caution">
    <text evidence="2">The sequence shown here is derived from an EMBL/GenBank/DDBJ whole genome shotgun (WGS) entry which is preliminary data.</text>
</comment>
<dbReference type="OrthoDB" id="442460at2759"/>
<proteinExistence type="predicted"/>
<name>A0A9J5Z6U2_SOLCO</name>
<accession>A0A9J5Z6U2</accession>
<feature type="region of interest" description="Disordered" evidence="1">
    <location>
        <begin position="268"/>
        <end position="293"/>
    </location>
</feature>
<sequence length="293" mass="33044">MDVFGFRAEEQQPRFCNNYTITENGNRADSDFNGNRADSDFNGNRALSSLDAECQKLLQQTKDDIEPNNDIRVRKFMLPMVRFLMLMKAQVRYRHPTPENHDILDQITTGECLKTAQSFSASVLNDSFESESNEEPSLDMCFGQAASFNEFRSSLPPIQQEIILCTQQLTQAFCIWVGMDLNPVCQLSKMWTRNWAHHQQLSVRDPVELCKSIDCLVDGHATPGELLDMTLAHDNSGTGPVTFDQENPYDIHGNVNLACKSLLLIGSGSGSEADPQHKVKRRRLTPLDDEEVV</sequence>
<keyword evidence="3" id="KW-1185">Reference proteome</keyword>
<gene>
    <name evidence="2" type="ORF">H5410_029449</name>
</gene>
<dbReference type="AlphaFoldDB" id="A0A9J5Z6U2"/>
<evidence type="ECO:0000313" key="3">
    <source>
        <dbReference type="Proteomes" id="UP000824120"/>
    </source>
</evidence>
<reference evidence="2 3" key="1">
    <citation type="submission" date="2020-09" db="EMBL/GenBank/DDBJ databases">
        <title>De no assembly of potato wild relative species, Solanum commersonii.</title>
        <authorList>
            <person name="Cho K."/>
        </authorList>
    </citation>
    <scope>NUCLEOTIDE SEQUENCE [LARGE SCALE GENOMIC DNA]</scope>
    <source>
        <strain evidence="2">LZ3.2</strain>
        <tissue evidence="2">Leaf</tissue>
    </source>
</reference>
<dbReference type="Proteomes" id="UP000824120">
    <property type="component" value="Chromosome 5"/>
</dbReference>
<protein>
    <submittedName>
        <fullName evidence="2">Uncharacterized protein</fullName>
    </submittedName>
</protein>
<organism evidence="2 3">
    <name type="scientific">Solanum commersonii</name>
    <name type="common">Commerson's wild potato</name>
    <name type="synonym">Commerson's nightshade</name>
    <dbReference type="NCBI Taxonomy" id="4109"/>
    <lineage>
        <taxon>Eukaryota</taxon>
        <taxon>Viridiplantae</taxon>
        <taxon>Streptophyta</taxon>
        <taxon>Embryophyta</taxon>
        <taxon>Tracheophyta</taxon>
        <taxon>Spermatophyta</taxon>
        <taxon>Magnoliopsida</taxon>
        <taxon>eudicotyledons</taxon>
        <taxon>Gunneridae</taxon>
        <taxon>Pentapetalae</taxon>
        <taxon>asterids</taxon>
        <taxon>lamiids</taxon>
        <taxon>Solanales</taxon>
        <taxon>Solanaceae</taxon>
        <taxon>Solanoideae</taxon>
        <taxon>Solaneae</taxon>
        <taxon>Solanum</taxon>
    </lineage>
</organism>
<dbReference type="EMBL" id="JACXVP010000005">
    <property type="protein sequence ID" value="KAG5607957.1"/>
    <property type="molecule type" value="Genomic_DNA"/>
</dbReference>